<name>A0A7R9M573_9ACAR</name>
<proteinExistence type="predicted"/>
<dbReference type="Proteomes" id="UP000728032">
    <property type="component" value="Unassembled WGS sequence"/>
</dbReference>
<keyword evidence="2" id="KW-1185">Reference proteome</keyword>
<dbReference type="AlphaFoldDB" id="A0A7R9M573"/>
<organism evidence="1">
    <name type="scientific">Oppiella nova</name>
    <dbReference type="NCBI Taxonomy" id="334625"/>
    <lineage>
        <taxon>Eukaryota</taxon>
        <taxon>Metazoa</taxon>
        <taxon>Ecdysozoa</taxon>
        <taxon>Arthropoda</taxon>
        <taxon>Chelicerata</taxon>
        <taxon>Arachnida</taxon>
        <taxon>Acari</taxon>
        <taxon>Acariformes</taxon>
        <taxon>Sarcoptiformes</taxon>
        <taxon>Oribatida</taxon>
        <taxon>Brachypylina</taxon>
        <taxon>Oppioidea</taxon>
        <taxon>Oppiidae</taxon>
        <taxon>Oppiella</taxon>
    </lineage>
</organism>
<evidence type="ECO:0000313" key="2">
    <source>
        <dbReference type="Proteomes" id="UP000728032"/>
    </source>
</evidence>
<reference evidence="1" key="1">
    <citation type="submission" date="2020-11" db="EMBL/GenBank/DDBJ databases">
        <authorList>
            <person name="Tran Van P."/>
        </authorList>
    </citation>
    <scope>NUCLEOTIDE SEQUENCE</scope>
</reference>
<gene>
    <name evidence="1" type="ORF">ONB1V03_LOCUS10440</name>
</gene>
<feature type="non-terminal residue" evidence="1">
    <location>
        <position position="1"/>
    </location>
</feature>
<accession>A0A7R9M573</accession>
<dbReference type="EMBL" id="CAJPVJ010007098">
    <property type="protein sequence ID" value="CAG2170974.1"/>
    <property type="molecule type" value="Genomic_DNA"/>
</dbReference>
<protein>
    <submittedName>
        <fullName evidence="1">Uncharacterized protein</fullName>
    </submittedName>
</protein>
<dbReference type="EMBL" id="OC921923">
    <property type="protein sequence ID" value="CAD7653787.1"/>
    <property type="molecule type" value="Genomic_DNA"/>
</dbReference>
<evidence type="ECO:0000313" key="1">
    <source>
        <dbReference type="EMBL" id="CAD7653787.1"/>
    </source>
</evidence>
<sequence>MEAHVISKMMDFFDKSTSLAELMVKELETKYPDHIGWIGQYIVNGTASQLYMSIDFKSYIKLEYRGYVLGLYIPKPNEQETLKQLLLLSD</sequence>